<dbReference type="PANTHER" id="PTHR14146:SF0">
    <property type="entry name" value="EXOCYST COMPLEX COMPONENT 4"/>
    <property type="match status" value="1"/>
</dbReference>
<protein>
    <recommendedName>
        <fullName evidence="1">Exocyst complex component Sec8</fullName>
    </recommendedName>
</protein>
<evidence type="ECO:0000313" key="3">
    <source>
        <dbReference type="Proteomes" id="UP001140949"/>
    </source>
</evidence>
<reference evidence="2" key="2">
    <citation type="submission" date="2023-04" db="EMBL/GenBank/DDBJ databases">
        <authorList>
            <person name="Bruccoleri R.E."/>
            <person name="Oakeley E.J."/>
            <person name="Faust A.-M."/>
            <person name="Dessus-Babus S."/>
            <person name="Altorfer M."/>
            <person name="Burckhardt D."/>
            <person name="Oertli M."/>
            <person name="Naumann U."/>
            <person name="Petersen F."/>
            <person name="Wong J."/>
        </authorList>
    </citation>
    <scope>NUCLEOTIDE SEQUENCE</scope>
    <source>
        <strain evidence="2">GSM-AAB239-AS_SAM_17_03QT</strain>
        <tissue evidence="2">Leaf</tissue>
    </source>
</reference>
<dbReference type="Proteomes" id="UP001140949">
    <property type="component" value="Unassembled WGS sequence"/>
</dbReference>
<sequence length="348" mass="38417">MNYCLPLPLLSQQAIHSLFRGEPDQQSLIQLFGMDLLGQVLLTEDLHLMITMMRVIWKLLTELLLMVLIHQQRFMLVMDMRNTTRQIPTWLSYSTPDEFLESMKKSEAPLNVKYLQTLVECLCMLGKVAAAGAIICQRLRPTIHDIIISNVKAIAVRNSSRSCIDQATRTSTSDLFHSKGSLKSFQVLRQKAKNGTSSLGTQLVAGPVPPALTPMGTAQSSASELLSSILDFIIHILENHVVVGELLESKSSQQGDVTNTPKSINGDIAWNPDSESSQVTGGFSVGFSLTVIQSECQQLICEILRATPEAATADAAVQTARLANKAPVKEKRNMRVWTMLVSYFWSVG</sequence>
<comment type="function">
    <text evidence="1">Component of the exocyst complex involved in the docking of exocytic vesicles with fusion sites on the plasma membrane.</text>
</comment>
<comment type="similarity">
    <text evidence="1">Belongs to the SEC8 family.</text>
</comment>
<keyword evidence="1" id="KW-0653">Protein transport</keyword>
<organism evidence="2 3">
    <name type="scientific">Iris pallida</name>
    <name type="common">Sweet iris</name>
    <dbReference type="NCBI Taxonomy" id="29817"/>
    <lineage>
        <taxon>Eukaryota</taxon>
        <taxon>Viridiplantae</taxon>
        <taxon>Streptophyta</taxon>
        <taxon>Embryophyta</taxon>
        <taxon>Tracheophyta</taxon>
        <taxon>Spermatophyta</taxon>
        <taxon>Magnoliopsida</taxon>
        <taxon>Liliopsida</taxon>
        <taxon>Asparagales</taxon>
        <taxon>Iridaceae</taxon>
        <taxon>Iridoideae</taxon>
        <taxon>Irideae</taxon>
        <taxon>Iris</taxon>
    </lineage>
</organism>
<dbReference type="GO" id="GO:0090522">
    <property type="term" value="P:vesicle tethering involved in exocytosis"/>
    <property type="evidence" value="ECO:0007669"/>
    <property type="project" value="UniProtKB-UniRule"/>
</dbReference>
<keyword evidence="3" id="KW-1185">Reference proteome</keyword>
<reference evidence="2" key="1">
    <citation type="journal article" date="2023" name="GigaByte">
        <title>Genome assembly of the bearded iris, Iris pallida Lam.</title>
        <authorList>
            <person name="Bruccoleri R.E."/>
            <person name="Oakeley E.J."/>
            <person name="Faust A.M.E."/>
            <person name="Altorfer M."/>
            <person name="Dessus-Babus S."/>
            <person name="Burckhardt D."/>
            <person name="Oertli M."/>
            <person name="Naumann U."/>
            <person name="Petersen F."/>
            <person name="Wong J."/>
        </authorList>
    </citation>
    <scope>NUCLEOTIDE SEQUENCE</scope>
    <source>
        <strain evidence="2">GSM-AAB239-AS_SAM_17_03QT</strain>
    </source>
</reference>
<dbReference type="AlphaFoldDB" id="A0AAX6G5I7"/>
<evidence type="ECO:0000256" key="1">
    <source>
        <dbReference type="RuleBase" id="RU367079"/>
    </source>
</evidence>
<dbReference type="PANTHER" id="PTHR14146">
    <property type="entry name" value="EXOCYST COMPLEX COMPONENT 4"/>
    <property type="match status" value="1"/>
</dbReference>
<dbReference type="GO" id="GO:0006893">
    <property type="term" value="P:Golgi to plasma membrane transport"/>
    <property type="evidence" value="ECO:0007669"/>
    <property type="project" value="TreeGrafter"/>
</dbReference>
<dbReference type="EMBL" id="JANAVB010022596">
    <property type="protein sequence ID" value="KAJ6823949.1"/>
    <property type="molecule type" value="Genomic_DNA"/>
</dbReference>
<comment type="caution">
    <text evidence="2">The sequence shown here is derived from an EMBL/GenBank/DDBJ whole genome shotgun (WGS) entry which is preliminary data.</text>
</comment>
<keyword evidence="1" id="KW-0268">Exocytosis</keyword>
<dbReference type="GO" id="GO:0000145">
    <property type="term" value="C:exocyst"/>
    <property type="evidence" value="ECO:0007669"/>
    <property type="project" value="UniProtKB-UniRule"/>
</dbReference>
<dbReference type="InterPro" id="IPR039682">
    <property type="entry name" value="Sec8/EXOC4"/>
</dbReference>
<proteinExistence type="inferred from homology"/>
<keyword evidence="1" id="KW-0813">Transport</keyword>
<accession>A0AAX6G5I7</accession>
<evidence type="ECO:0000313" key="2">
    <source>
        <dbReference type="EMBL" id="KAJ6823949.1"/>
    </source>
</evidence>
<dbReference type="GO" id="GO:0006612">
    <property type="term" value="P:protein targeting to membrane"/>
    <property type="evidence" value="ECO:0007669"/>
    <property type="project" value="UniProtKB-UniRule"/>
</dbReference>
<gene>
    <name evidence="2" type="ORF">M6B38_128320</name>
</gene>
<name>A0AAX6G5I7_IRIPA</name>
<dbReference type="GO" id="GO:0015031">
    <property type="term" value="P:protein transport"/>
    <property type="evidence" value="ECO:0007669"/>
    <property type="project" value="UniProtKB-KW"/>
</dbReference>